<comment type="caution">
    <text evidence="1">The sequence shown here is derived from an EMBL/GenBank/DDBJ whole genome shotgun (WGS) entry which is preliminary data.</text>
</comment>
<accession>A0AAV0Q5G7</accession>
<proteinExistence type="predicted"/>
<dbReference type="Proteomes" id="UP001154282">
    <property type="component" value="Unassembled WGS sequence"/>
</dbReference>
<dbReference type="EMBL" id="CAMGYJ010000009">
    <property type="protein sequence ID" value="CAI0539055.1"/>
    <property type="molecule type" value="Genomic_DNA"/>
</dbReference>
<protein>
    <submittedName>
        <fullName evidence="1">Uncharacterized protein</fullName>
    </submittedName>
</protein>
<dbReference type="AlphaFoldDB" id="A0AAV0Q5G7"/>
<evidence type="ECO:0000313" key="2">
    <source>
        <dbReference type="Proteomes" id="UP001154282"/>
    </source>
</evidence>
<organism evidence="1 2">
    <name type="scientific">Linum tenue</name>
    <dbReference type="NCBI Taxonomy" id="586396"/>
    <lineage>
        <taxon>Eukaryota</taxon>
        <taxon>Viridiplantae</taxon>
        <taxon>Streptophyta</taxon>
        <taxon>Embryophyta</taxon>
        <taxon>Tracheophyta</taxon>
        <taxon>Spermatophyta</taxon>
        <taxon>Magnoliopsida</taxon>
        <taxon>eudicotyledons</taxon>
        <taxon>Gunneridae</taxon>
        <taxon>Pentapetalae</taxon>
        <taxon>rosids</taxon>
        <taxon>fabids</taxon>
        <taxon>Malpighiales</taxon>
        <taxon>Linaceae</taxon>
        <taxon>Linum</taxon>
    </lineage>
</organism>
<gene>
    <name evidence="1" type="ORF">LITE_LOCUS41308</name>
</gene>
<reference evidence="1" key="1">
    <citation type="submission" date="2022-08" db="EMBL/GenBank/DDBJ databases">
        <authorList>
            <person name="Gutierrez-Valencia J."/>
        </authorList>
    </citation>
    <scope>NUCLEOTIDE SEQUENCE</scope>
</reference>
<sequence length="36" mass="4158">MNWISGQIATSMGYYDAEIFNDIGNKICRVIKIDYN</sequence>
<name>A0AAV0Q5G7_9ROSI</name>
<evidence type="ECO:0000313" key="1">
    <source>
        <dbReference type="EMBL" id="CAI0539055.1"/>
    </source>
</evidence>
<feature type="non-terminal residue" evidence="1">
    <location>
        <position position="36"/>
    </location>
</feature>
<keyword evidence="2" id="KW-1185">Reference proteome</keyword>